<dbReference type="EMBL" id="LAZR01024074">
    <property type="protein sequence ID" value="KKL76353.1"/>
    <property type="molecule type" value="Genomic_DNA"/>
</dbReference>
<reference evidence="1" key="1">
    <citation type="journal article" date="2015" name="Nature">
        <title>Complex archaea that bridge the gap between prokaryotes and eukaryotes.</title>
        <authorList>
            <person name="Spang A."/>
            <person name="Saw J.H."/>
            <person name="Jorgensen S.L."/>
            <person name="Zaremba-Niedzwiedzka K."/>
            <person name="Martijn J."/>
            <person name="Lind A.E."/>
            <person name="van Eijk R."/>
            <person name="Schleper C."/>
            <person name="Guy L."/>
            <person name="Ettema T.J."/>
        </authorList>
    </citation>
    <scope>NUCLEOTIDE SEQUENCE</scope>
</reference>
<evidence type="ECO:0000313" key="1">
    <source>
        <dbReference type="EMBL" id="KKL76353.1"/>
    </source>
</evidence>
<proteinExistence type="predicted"/>
<accession>A0A0F9EQG9</accession>
<name>A0A0F9EQG9_9ZZZZ</name>
<protein>
    <submittedName>
        <fullName evidence="1">Uncharacterized protein</fullName>
    </submittedName>
</protein>
<sequence length="119" mass="13019">MALVLIHPFAGMSTRSGAQLLTDQTVATDGEWIDLSHIGQWSIQIKGMSSPDVCQVRVSCEIDEPDSSEHGVPFGTNIKKNQRIVSGGNHRFRWGKVMKKTGGGSATNAWIFGNYEVSR</sequence>
<comment type="caution">
    <text evidence="1">The sequence shown here is derived from an EMBL/GenBank/DDBJ whole genome shotgun (WGS) entry which is preliminary data.</text>
</comment>
<dbReference type="AlphaFoldDB" id="A0A0F9EQG9"/>
<organism evidence="1">
    <name type="scientific">marine sediment metagenome</name>
    <dbReference type="NCBI Taxonomy" id="412755"/>
    <lineage>
        <taxon>unclassified sequences</taxon>
        <taxon>metagenomes</taxon>
        <taxon>ecological metagenomes</taxon>
    </lineage>
</organism>
<gene>
    <name evidence="1" type="ORF">LCGC14_2045730</name>
</gene>